<name>A0A2P2Q1R2_RHIMU</name>
<sequence length="37" mass="4214">MYMNICKLPPKGCYYNCISPSDMHSSSLYGFPSSLFM</sequence>
<organism evidence="1">
    <name type="scientific">Rhizophora mucronata</name>
    <name type="common">Asiatic mangrove</name>
    <dbReference type="NCBI Taxonomy" id="61149"/>
    <lineage>
        <taxon>Eukaryota</taxon>
        <taxon>Viridiplantae</taxon>
        <taxon>Streptophyta</taxon>
        <taxon>Embryophyta</taxon>
        <taxon>Tracheophyta</taxon>
        <taxon>Spermatophyta</taxon>
        <taxon>Magnoliopsida</taxon>
        <taxon>eudicotyledons</taxon>
        <taxon>Gunneridae</taxon>
        <taxon>Pentapetalae</taxon>
        <taxon>rosids</taxon>
        <taxon>fabids</taxon>
        <taxon>Malpighiales</taxon>
        <taxon>Rhizophoraceae</taxon>
        <taxon>Rhizophora</taxon>
    </lineage>
</organism>
<proteinExistence type="predicted"/>
<dbReference type="AlphaFoldDB" id="A0A2P2Q1R2"/>
<accession>A0A2P2Q1R2</accession>
<protein>
    <submittedName>
        <fullName evidence="1">Uncharacterized protein</fullName>
    </submittedName>
</protein>
<reference evidence="1" key="1">
    <citation type="submission" date="2018-02" db="EMBL/GenBank/DDBJ databases">
        <title>Rhizophora mucronata_Transcriptome.</title>
        <authorList>
            <person name="Meera S.P."/>
            <person name="Sreeshan A."/>
            <person name="Augustine A."/>
        </authorList>
    </citation>
    <scope>NUCLEOTIDE SEQUENCE</scope>
    <source>
        <tissue evidence="1">Leaf</tissue>
    </source>
</reference>
<dbReference type="EMBL" id="GGEC01080434">
    <property type="protein sequence ID" value="MBX60918.1"/>
    <property type="molecule type" value="Transcribed_RNA"/>
</dbReference>
<evidence type="ECO:0000313" key="1">
    <source>
        <dbReference type="EMBL" id="MBX60918.1"/>
    </source>
</evidence>